<comment type="caution">
    <text evidence="1">The sequence shown here is derived from an EMBL/GenBank/DDBJ whole genome shotgun (WGS) entry which is preliminary data.</text>
</comment>
<organism evidence="1 2">
    <name type="scientific">Colocasia esculenta</name>
    <name type="common">Wild taro</name>
    <name type="synonym">Arum esculentum</name>
    <dbReference type="NCBI Taxonomy" id="4460"/>
    <lineage>
        <taxon>Eukaryota</taxon>
        <taxon>Viridiplantae</taxon>
        <taxon>Streptophyta</taxon>
        <taxon>Embryophyta</taxon>
        <taxon>Tracheophyta</taxon>
        <taxon>Spermatophyta</taxon>
        <taxon>Magnoliopsida</taxon>
        <taxon>Liliopsida</taxon>
        <taxon>Araceae</taxon>
        <taxon>Aroideae</taxon>
        <taxon>Colocasieae</taxon>
        <taxon>Colocasia</taxon>
    </lineage>
</organism>
<dbReference type="Proteomes" id="UP000652761">
    <property type="component" value="Unassembled WGS sequence"/>
</dbReference>
<evidence type="ECO:0000313" key="1">
    <source>
        <dbReference type="EMBL" id="MQL82192.1"/>
    </source>
</evidence>
<dbReference type="AlphaFoldDB" id="A0A843U9L1"/>
<reference evidence="1" key="1">
    <citation type="submission" date="2017-07" db="EMBL/GenBank/DDBJ databases">
        <title>Taro Niue Genome Assembly and Annotation.</title>
        <authorList>
            <person name="Atibalentja N."/>
            <person name="Keating K."/>
            <person name="Fields C.J."/>
        </authorList>
    </citation>
    <scope>NUCLEOTIDE SEQUENCE</scope>
    <source>
        <strain evidence="1">Niue_2</strain>
        <tissue evidence="1">Leaf</tissue>
    </source>
</reference>
<proteinExistence type="predicted"/>
<keyword evidence="2" id="KW-1185">Reference proteome</keyword>
<gene>
    <name evidence="1" type="ORF">Taro_014666</name>
</gene>
<name>A0A843U9L1_COLES</name>
<protein>
    <submittedName>
        <fullName evidence="1">Uncharacterized protein</fullName>
    </submittedName>
</protein>
<accession>A0A843U9L1</accession>
<evidence type="ECO:0000313" key="2">
    <source>
        <dbReference type="Proteomes" id="UP000652761"/>
    </source>
</evidence>
<sequence>MSWRRDQEAALSSVAIAVESSALYVFVGSPRFCVSQAPVCALGLSWCNGTVKVLSSSWTPSLSGRVVVRLRERRQSDSDLLWWFGWSPQFFGFTCVVERQLDLTSCVLAVVLPVKVCHGVGTVVIVVGETDDDTYTQEDRNDQE</sequence>
<dbReference type="EMBL" id="NMUH01000615">
    <property type="protein sequence ID" value="MQL82192.1"/>
    <property type="molecule type" value="Genomic_DNA"/>
</dbReference>